<reference evidence="4 5" key="1">
    <citation type="submission" date="2024-05" db="EMBL/GenBank/DDBJ databases">
        <title>Genetic variation in Jamaican populations of the coffee berry borer (Hypothenemus hampei).</title>
        <authorList>
            <person name="Errbii M."/>
            <person name="Myrie A."/>
        </authorList>
    </citation>
    <scope>NUCLEOTIDE SEQUENCE [LARGE SCALE GENOMIC DNA]</scope>
    <source>
        <strain evidence="4">JA-Hopewell-2020-01-JO</strain>
        <tissue evidence="4">Whole body</tissue>
    </source>
</reference>
<protein>
    <recommendedName>
        <fullName evidence="6">MULE transposase domain-containing protein</fullName>
    </recommendedName>
</protein>
<feature type="domain" description="ZSWIM3 N-terminal" evidence="3">
    <location>
        <begin position="4"/>
        <end position="81"/>
    </location>
</feature>
<evidence type="ECO:0000256" key="1">
    <source>
        <dbReference type="SAM" id="MobiDB-lite"/>
    </source>
</evidence>
<evidence type="ECO:0008006" key="6">
    <source>
        <dbReference type="Google" id="ProtNLM"/>
    </source>
</evidence>
<proteinExistence type="predicted"/>
<evidence type="ECO:0000313" key="5">
    <source>
        <dbReference type="Proteomes" id="UP001566132"/>
    </source>
</evidence>
<gene>
    <name evidence="4" type="ORF">ABEB36_000515</name>
</gene>
<dbReference type="Proteomes" id="UP001566132">
    <property type="component" value="Unassembled WGS sequence"/>
</dbReference>
<feature type="region of interest" description="Disordered" evidence="1">
    <location>
        <begin position="78"/>
        <end position="98"/>
    </location>
</feature>
<dbReference type="EMBL" id="JBDJPC010000001">
    <property type="protein sequence ID" value="KAL1516630.1"/>
    <property type="molecule type" value="Genomic_DNA"/>
</dbReference>
<dbReference type="InterPro" id="IPR052579">
    <property type="entry name" value="Zinc_finger_SWIM"/>
</dbReference>
<evidence type="ECO:0000259" key="2">
    <source>
        <dbReference type="Pfam" id="PF21056"/>
    </source>
</evidence>
<evidence type="ECO:0000259" key="3">
    <source>
        <dbReference type="Pfam" id="PF21599"/>
    </source>
</evidence>
<sequence>MTLKINDTFNSYKELQDTIDLFEKENRVQFWKRDAKTITSAKYHAPNLYKTVEDKLNLRYYYIKYACIHGGQEFRSKNKQLSSKNQRNHSGEIFKQLPKQRRLTNDNKNNVRHLMKLKVNKKLLQAQLIQQTGNRHVFQDEHMRKCFELFPEVLFMDGTYKLINIRCPVYVLCVENSFGKTDVVGIGLLMTEITESINWLIQV</sequence>
<dbReference type="Pfam" id="PF21599">
    <property type="entry name" value="ZSWIM3_N"/>
    <property type="match status" value="1"/>
</dbReference>
<dbReference type="InterPro" id="IPR048324">
    <property type="entry name" value="ZSWIM1-3_RNaseH-like"/>
</dbReference>
<keyword evidence="5" id="KW-1185">Reference proteome</keyword>
<accession>A0ABD1FBG4</accession>
<dbReference type="PANTHER" id="PTHR31569:SF4">
    <property type="entry name" value="SWIM-TYPE DOMAIN-CONTAINING PROTEIN"/>
    <property type="match status" value="1"/>
</dbReference>
<organism evidence="4 5">
    <name type="scientific">Hypothenemus hampei</name>
    <name type="common">Coffee berry borer</name>
    <dbReference type="NCBI Taxonomy" id="57062"/>
    <lineage>
        <taxon>Eukaryota</taxon>
        <taxon>Metazoa</taxon>
        <taxon>Ecdysozoa</taxon>
        <taxon>Arthropoda</taxon>
        <taxon>Hexapoda</taxon>
        <taxon>Insecta</taxon>
        <taxon>Pterygota</taxon>
        <taxon>Neoptera</taxon>
        <taxon>Endopterygota</taxon>
        <taxon>Coleoptera</taxon>
        <taxon>Polyphaga</taxon>
        <taxon>Cucujiformia</taxon>
        <taxon>Curculionidae</taxon>
        <taxon>Scolytinae</taxon>
        <taxon>Hypothenemus</taxon>
    </lineage>
</organism>
<comment type="caution">
    <text evidence="4">The sequence shown here is derived from an EMBL/GenBank/DDBJ whole genome shotgun (WGS) entry which is preliminary data.</text>
</comment>
<name>A0ABD1FBG4_HYPHA</name>
<dbReference type="PANTHER" id="PTHR31569">
    <property type="entry name" value="SWIM-TYPE DOMAIN-CONTAINING PROTEIN"/>
    <property type="match status" value="1"/>
</dbReference>
<feature type="domain" description="ZSWIM1/3 RNaseH-like" evidence="2">
    <location>
        <begin position="135"/>
        <end position="202"/>
    </location>
</feature>
<evidence type="ECO:0000313" key="4">
    <source>
        <dbReference type="EMBL" id="KAL1516630.1"/>
    </source>
</evidence>
<dbReference type="InterPro" id="IPR048325">
    <property type="entry name" value="ZSWIM3_N"/>
</dbReference>
<dbReference type="AlphaFoldDB" id="A0ABD1FBG4"/>
<dbReference type="Pfam" id="PF21056">
    <property type="entry name" value="ZSWIM1-3_RNaseH-like"/>
    <property type="match status" value="1"/>
</dbReference>